<evidence type="ECO:0000313" key="1">
    <source>
        <dbReference type="EMBL" id="CAG8567301.1"/>
    </source>
</evidence>
<protein>
    <submittedName>
        <fullName evidence="1">11733_t:CDS:1</fullName>
    </submittedName>
</protein>
<keyword evidence="2" id="KW-1185">Reference proteome</keyword>
<comment type="caution">
    <text evidence="1">The sequence shown here is derived from an EMBL/GenBank/DDBJ whole genome shotgun (WGS) entry which is preliminary data.</text>
</comment>
<dbReference type="Proteomes" id="UP000789702">
    <property type="component" value="Unassembled WGS sequence"/>
</dbReference>
<sequence length="94" mass="9844">MAANRSNQVQNQGEDSPTDTTNPAIPDDSPTIPPDNNVSEDPLLSISPNNAGPSSITSPTTTPPSHTNSYNSSSPANRVVNSQQTSSSNQPNQR</sequence>
<gene>
    <name evidence="1" type="ORF">DHETER_LOCUS5908</name>
</gene>
<organism evidence="1 2">
    <name type="scientific">Dentiscutata heterogama</name>
    <dbReference type="NCBI Taxonomy" id="1316150"/>
    <lineage>
        <taxon>Eukaryota</taxon>
        <taxon>Fungi</taxon>
        <taxon>Fungi incertae sedis</taxon>
        <taxon>Mucoromycota</taxon>
        <taxon>Glomeromycotina</taxon>
        <taxon>Glomeromycetes</taxon>
        <taxon>Diversisporales</taxon>
        <taxon>Gigasporaceae</taxon>
        <taxon>Dentiscutata</taxon>
    </lineage>
</organism>
<evidence type="ECO:0000313" key="2">
    <source>
        <dbReference type="Proteomes" id="UP000789702"/>
    </source>
</evidence>
<reference evidence="1" key="1">
    <citation type="submission" date="2021-06" db="EMBL/GenBank/DDBJ databases">
        <authorList>
            <person name="Kallberg Y."/>
            <person name="Tangrot J."/>
            <person name="Rosling A."/>
        </authorList>
    </citation>
    <scope>NUCLEOTIDE SEQUENCE</scope>
    <source>
        <strain evidence="1">IL203A</strain>
    </source>
</reference>
<name>A0ACA9M3J9_9GLOM</name>
<accession>A0ACA9M3J9</accession>
<proteinExistence type="predicted"/>
<dbReference type="EMBL" id="CAJVPU010006976">
    <property type="protein sequence ID" value="CAG8567301.1"/>
    <property type="molecule type" value="Genomic_DNA"/>
</dbReference>
<feature type="non-terminal residue" evidence="1">
    <location>
        <position position="94"/>
    </location>
</feature>